<dbReference type="GO" id="GO:0006506">
    <property type="term" value="P:GPI anchor biosynthetic process"/>
    <property type="evidence" value="ECO:0007669"/>
    <property type="project" value="TreeGrafter"/>
</dbReference>
<dbReference type="EMBL" id="SIJB01000014">
    <property type="protein sequence ID" value="NBI28486.1"/>
    <property type="molecule type" value="Genomic_DNA"/>
</dbReference>
<sequence length="275" mass="31267">MKSKLFCKRFLFVVLLIMLTSSFFYPSTRETKKGSEKSMKLVSASSSDFNNLLEVMTYNIRHARGLDGSVDLNRITTVIEDSGAEIVGLQEVDRFHIRSNMVDQIEEIADRLNMHWAFVPSVQFSFMEYGNAILSRYPIVNTEMIYLANDIEDRSAILVDIETPLGIIKIINVHFGLTFEEKESQITQILLHIQNIEQPIIIMGDFNMTSDNTLMQDLAHLWQSSRTDSPTVLSGLEIDYIFANNGLLILDSWTIESDASDHLPVVAEISAIQMY</sequence>
<dbReference type="OrthoDB" id="155529at2"/>
<dbReference type="PANTHER" id="PTHR14859">
    <property type="entry name" value="CALCOFLUOR WHITE HYPERSENSITIVE PROTEIN PRECURSOR"/>
    <property type="match status" value="1"/>
</dbReference>
<dbReference type="GO" id="GO:0016020">
    <property type="term" value="C:membrane"/>
    <property type="evidence" value="ECO:0007669"/>
    <property type="project" value="GOC"/>
</dbReference>
<proteinExistence type="predicted"/>
<evidence type="ECO:0000259" key="1">
    <source>
        <dbReference type="Pfam" id="PF03372"/>
    </source>
</evidence>
<evidence type="ECO:0000313" key="2">
    <source>
        <dbReference type="EMBL" id="NBI28486.1"/>
    </source>
</evidence>
<evidence type="ECO:0000313" key="3">
    <source>
        <dbReference type="Proteomes" id="UP000448943"/>
    </source>
</evidence>
<dbReference type="PANTHER" id="PTHR14859:SF15">
    <property type="entry name" value="ENDONUCLEASE_EXONUCLEASE_PHOSPHATASE DOMAIN-CONTAINING PROTEIN"/>
    <property type="match status" value="1"/>
</dbReference>
<feature type="domain" description="Endonuclease/exonuclease/phosphatase" evidence="1">
    <location>
        <begin position="56"/>
        <end position="262"/>
    </location>
</feature>
<reference evidence="2 3" key="1">
    <citation type="submission" date="2019-01" db="EMBL/GenBank/DDBJ databases">
        <title>Chengkuizengella sp. nov., isolated from deep-sea sediment of East Pacific Ocean.</title>
        <authorList>
            <person name="Yang J."/>
            <person name="Lai Q."/>
            <person name="Shao Z."/>
        </authorList>
    </citation>
    <scope>NUCLEOTIDE SEQUENCE [LARGE SCALE GENOMIC DNA]</scope>
    <source>
        <strain evidence="2 3">YPA3-1-1</strain>
    </source>
</reference>
<dbReference type="InterPro" id="IPR036691">
    <property type="entry name" value="Endo/exonu/phosph_ase_sf"/>
</dbReference>
<dbReference type="InterPro" id="IPR005135">
    <property type="entry name" value="Endo/exonuclease/phosphatase"/>
</dbReference>
<comment type="caution">
    <text evidence="2">The sequence shown here is derived from an EMBL/GenBank/DDBJ whole genome shotgun (WGS) entry which is preliminary data.</text>
</comment>
<protein>
    <recommendedName>
        <fullName evidence="1">Endonuclease/exonuclease/phosphatase domain-containing protein</fullName>
    </recommendedName>
</protein>
<dbReference type="Pfam" id="PF03372">
    <property type="entry name" value="Exo_endo_phos"/>
    <property type="match status" value="1"/>
</dbReference>
<dbReference type="RefSeq" id="WP_160645274.1">
    <property type="nucleotide sequence ID" value="NZ_SIJB01000014.1"/>
</dbReference>
<keyword evidence="3" id="KW-1185">Reference proteome</keyword>
<organism evidence="2 3">
    <name type="scientific">Chengkuizengella marina</name>
    <dbReference type="NCBI Taxonomy" id="2507566"/>
    <lineage>
        <taxon>Bacteria</taxon>
        <taxon>Bacillati</taxon>
        <taxon>Bacillota</taxon>
        <taxon>Bacilli</taxon>
        <taxon>Bacillales</taxon>
        <taxon>Paenibacillaceae</taxon>
        <taxon>Chengkuizengella</taxon>
    </lineage>
</organism>
<gene>
    <name evidence="2" type="ORF">ERL59_05910</name>
</gene>
<dbReference type="Proteomes" id="UP000448943">
    <property type="component" value="Unassembled WGS sequence"/>
</dbReference>
<accession>A0A6N9Q014</accession>
<dbReference type="AlphaFoldDB" id="A0A6N9Q014"/>
<dbReference type="Gene3D" id="3.60.10.10">
    <property type="entry name" value="Endonuclease/exonuclease/phosphatase"/>
    <property type="match status" value="1"/>
</dbReference>
<dbReference type="SUPFAM" id="SSF56219">
    <property type="entry name" value="DNase I-like"/>
    <property type="match status" value="1"/>
</dbReference>
<dbReference type="GO" id="GO:0003824">
    <property type="term" value="F:catalytic activity"/>
    <property type="evidence" value="ECO:0007669"/>
    <property type="project" value="InterPro"/>
</dbReference>
<name>A0A6N9Q014_9BACL</name>
<dbReference type="InterPro" id="IPR051916">
    <property type="entry name" value="GPI-anchor_lipid_remodeler"/>
</dbReference>